<sequence length="691" mass="78015">MNIRKRYTKVCLFLWVIGMCLCAHPINAQSVIPVPLKMEQGTGSFLLSEKTKLYTNLQGEEAILLGDYLKTALPVQFKEGKKKDKQNVLSLLITEKNPQLVSPESYILSVTPKHILIQASSGAGLFYGIQTLLQLSQPSGTGYSIVSVEVQDTPRFAYRGMMLDVSRHFFSKEFVKKQIDALAFYKLNRLHLHLTDAAGWRLEIKKYPLLTEFAAWRTDANWKKWWNGGRKYLRFDEPGASGGYYTQDDMKEIIAYAQQHYITIIPEIEMPAHSEEVLAAYPQLSCSGEPYKNADFCVGNEETFTFLENVLTEVMELFPSEYIHVGGDEAGKAAWKTCPKCQKRMQDEHLSNVDELQSYLIHRIELFLNAHGRKLLGWDEILQGGLAPNATVMSWRGEEGGIAAVRSGHQAIMTPGQYCYLDSYQDAPYSQPEAIGGYLPLEKVYSYNPVSDSLTVEQAKLVYGVQANLWAEYIPTPEHMEYMIYPRILALAEVAWSAPERKSWTDFHNRALKAVDDLQAKGYHTFDLKNEIGSRPESLKPISHLAVGKKVIYNAPYSPHYPAQGNTALTDGIRGDWTYGDGSWQGFIDKKRLDVTIDMGTETAVHSVSADFMQVVGAEVFLPESVTISISDDGANFTELKQYTFEVNRKEAIKFISISWEGSAEGRYIRYQARAGEEFGGWIFTDEIVVK</sequence>
<dbReference type="GO" id="GO:0016020">
    <property type="term" value="C:membrane"/>
    <property type="evidence" value="ECO:0007669"/>
    <property type="project" value="TreeGrafter"/>
</dbReference>
<dbReference type="PANTHER" id="PTHR22600">
    <property type="entry name" value="BETA-HEXOSAMINIDASE"/>
    <property type="match status" value="1"/>
</dbReference>
<dbReference type="EMBL" id="QROV01000042">
    <property type="protein sequence ID" value="RHL52999.1"/>
    <property type="molecule type" value="Genomic_DNA"/>
</dbReference>
<evidence type="ECO:0000256" key="4">
    <source>
        <dbReference type="ARBA" id="ARBA00022801"/>
    </source>
</evidence>
<evidence type="ECO:0000313" key="8">
    <source>
        <dbReference type="EMBL" id="RHL52999.1"/>
    </source>
</evidence>
<dbReference type="InterPro" id="IPR029018">
    <property type="entry name" value="Hex-like_dom2"/>
</dbReference>
<accession>A0A139K6A6</accession>
<dbReference type="Gene3D" id="2.60.120.260">
    <property type="entry name" value="Galactose-binding domain-like"/>
    <property type="match status" value="1"/>
</dbReference>
<dbReference type="GO" id="GO:0030203">
    <property type="term" value="P:glycosaminoglycan metabolic process"/>
    <property type="evidence" value="ECO:0007669"/>
    <property type="project" value="TreeGrafter"/>
</dbReference>
<dbReference type="Proteomes" id="UP000283616">
    <property type="component" value="Unassembled WGS sequence"/>
</dbReference>
<dbReference type="Pfam" id="PF02838">
    <property type="entry name" value="Glyco_hydro_20b"/>
    <property type="match status" value="1"/>
</dbReference>
<evidence type="ECO:0000259" key="7">
    <source>
        <dbReference type="Pfam" id="PF02838"/>
    </source>
</evidence>
<evidence type="ECO:0000256" key="3">
    <source>
        <dbReference type="ARBA" id="ARBA00012663"/>
    </source>
</evidence>
<gene>
    <name evidence="8" type="ORF">DW011_23675</name>
</gene>
<dbReference type="InterPro" id="IPR008979">
    <property type="entry name" value="Galactose-bd-like_sf"/>
</dbReference>
<comment type="caution">
    <text evidence="8">The sequence shown here is derived from an EMBL/GenBank/DDBJ whole genome shotgun (WGS) entry which is preliminary data.</text>
</comment>
<dbReference type="Gene3D" id="3.20.20.80">
    <property type="entry name" value="Glycosidases"/>
    <property type="match status" value="1"/>
</dbReference>
<feature type="domain" description="Beta-hexosaminidase bacterial type N-terminal" evidence="7">
    <location>
        <begin position="29"/>
        <end position="152"/>
    </location>
</feature>
<evidence type="ECO:0000256" key="1">
    <source>
        <dbReference type="ARBA" id="ARBA00001231"/>
    </source>
</evidence>
<dbReference type="GO" id="GO:0005975">
    <property type="term" value="P:carbohydrate metabolic process"/>
    <property type="evidence" value="ECO:0007669"/>
    <property type="project" value="InterPro"/>
</dbReference>
<dbReference type="InterPro" id="IPR015882">
    <property type="entry name" value="HEX_bac_N"/>
</dbReference>
<dbReference type="EC" id="3.2.1.52" evidence="3"/>
<dbReference type="SUPFAM" id="SSF49785">
    <property type="entry name" value="Galactose-binding domain-like"/>
    <property type="match status" value="1"/>
</dbReference>
<comment type="similarity">
    <text evidence="2">Belongs to the glycosyl hydrolase 20 family.</text>
</comment>
<protein>
    <recommendedName>
        <fullName evidence="3">beta-N-acetylhexosaminidase</fullName>
        <ecNumber evidence="3">3.2.1.52</ecNumber>
    </recommendedName>
</protein>
<keyword evidence="5" id="KW-0326">Glycosidase</keyword>
<feature type="domain" description="Glycoside hydrolase family 20 catalytic" evidence="6">
    <location>
        <begin position="156"/>
        <end position="498"/>
    </location>
</feature>
<keyword evidence="4" id="KW-0378">Hydrolase</keyword>
<evidence type="ECO:0000313" key="9">
    <source>
        <dbReference type="Proteomes" id="UP000283616"/>
    </source>
</evidence>
<evidence type="ECO:0000259" key="6">
    <source>
        <dbReference type="Pfam" id="PF00728"/>
    </source>
</evidence>
<dbReference type="InterPro" id="IPR025705">
    <property type="entry name" value="Beta_hexosaminidase_sua/sub"/>
</dbReference>
<dbReference type="RefSeq" id="WP_061473868.1">
    <property type="nucleotide sequence ID" value="NZ_CP103283.1"/>
</dbReference>
<name>A0A139K6A6_BACT4</name>
<proteinExistence type="inferred from homology"/>
<dbReference type="SUPFAM" id="SSF51445">
    <property type="entry name" value="(Trans)glycosidases"/>
    <property type="match status" value="1"/>
</dbReference>
<dbReference type="Pfam" id="PF00728">
    <property type="entry name" value="Glyco_hydro_20"/>
    <property type="match status" value="1"/>
</dbReference>
<dbReference type="SUPFAM" id="SSF55545">
    <property type="entry name" value="beta-N-acetylhexosaminidase-like domain"/>
    <property type="match status" value="1"/>
</dbReference>
<evidence type="ECO:0000256" key="5">
    <source>
        <dbReference type="ARBA" id="ARBA00023295"/>
    </source>
</evidence>
<dbReference type="CDD" id="cd06563">
    <property type="entry name" value="GH20_chitobiase-like"/>
    <property type="match status" value="1"/>
</dbReference>
<reference evidence="8 9" key="1">
    <citation type="submission" date="2018-08" db="EMBL/GenBank/DDBJ databases">
        <title>A genome reference for cultivated species of the human gut microbiota.</title>
        <authorList>
            <person name="Zou Y."/>
            <person name="Xue W."/>
            <person name="Luo G."/>
        </authorList>
    </citation>
    <scope>NUCLEOTIDE SEQUENCE [LARGE SCALE GENOMIC DNA]</scope>
    <source>
        <strain evidence="8 9">AF37-12</strain>
    </source>
</reference>
<dbReference type="InterPro" id="IPR015883">
    <property type="entry name" value="Glyco_hydro_20_cat"/>
</dbReference>
<dbReference type="Gene3D" id="3.30.379.10">
    <property type="entry name" value="Chitobiase/beta-hexosaminidase domain 2-like"/>
    <property type="match status" value="1"/>
</dbReference>
<organism evidence="8 9">
    <name type="scientific">Bacteroides thetaiotaomicron</name>
    <dbReference type="NCBI Taxonomy" id="818"/>
    <lineage>
        <taxon>Bacteria</taxon>
        <taxon>Pseudomonadati</taxon>
        <taxon>Bacteroidota</taxon>
        <taxon>Bacteroidia</taxon>
        <taxon>Bacteroidales</taxon>
        <taxon>Bacteroidaceae</taxon>
        <taxon>Bacteroides</taxon>
    </lineage>
</organism>
<dbReference type="PRINTS" id="PR00738">
    <property type="entry name" value="GLHYDRLASE20"/>
</dbReference>
<evidence type="ECO:0000256" key="2">
    <source>
        <dbReference type="ARBA" id="ARBA00006285"/>
    </source>
</evidence>
<dbReference type="AlphaFoldDB" id="A0A139K6A6"/>
<comment type="catalytic activity">
    <reaction evidence="1">
        <text>Hydrolysis of terminal non-reducing N-acetyl-D-hexosamine residues in N-acetyl-beta-D-hexosaminides.</text>
        <dbReference type="EC" id="3.2.1.52"/>
    </reaction>
</comment>
<dbReference type="InterPro" id="IPR017853">
    <property type="entry name" value="GH"/>
</dbReference>
<dbReference type="GO" id="GO:0004563">
    <property type="term" value="F:beta-N-acetylhexosaminidase activity"/>
    <property type="evidence" value="ECO:0007669"/>
    <property type="project" value="UniProtKB-EC"/>
</dbReference>
<dbReference type="PANTHER" id="PTHR22600:SF57">
    <property type="entry name" value="BETA-N-ACETYLHEXOSAMINIDASE"/>
    <property type="match status" value="1"/>
</dbReference>